<dbReference type="OrthoDB" id="7432683at2"/>
<dbReference type="GO" id="GO:0004180">
    <property type="term" value="F:carboxypeptidase activity"/>
    <property type="evidence" value="ECO:0007669"/>
    <property type="project" value="UniProtKB-KW"/>
</dbReference>
<dbReference type="Pfam" id="PF13715">
    <property type="entry name" value="CarbopepD_reg_2"/>
    <property type="match status" value="1"/>
</dbReference>
<dbReference type="EMBL" id="VKKY01000001">
    <property type="protein sequence ID" value="KAA3440259.1"/>
    <property type="molecule type" value="Genomic_DNA"/>
</dbReference>
<dbReference type="Gene3D" id="2.60.40.1120">
    <property type="entry name" value="Carboxypeptidase-like, regulatory domain"/>
    <property type="match status" value="1"/>
</dbReference>
<dbReference type="Proteomes" id="UP000324133">
    <property type="component" value="Unassembled WGS sequence"/>
</dbReference>
<protein>
    <submittedName>
        <fullName evidence="1">Carboxypeptidase-like regulatory domain-containing protein</fullName>
    </submittedName>
</protein>
<keyword evidence="1" id="KW-0121">Carboxypeptidase</keyword>
<organism evidence="1 2">
    <name type="scientific">Rufibacter hautae</name>
    <dbReference type="NCBI Taxonomy" id="2595005"/>
    <lineage>
        <taxon>Bacteria</taxon>
        <taxon>Pseudomonadati</taxon>
        <taxon>Bacteroidota</taxon>
        <taxon>Cytophagia</taxon>
        <taxon>Cytophagales</taxon>
        <taxon>Hymenobacteraceae</taxon>
        <taxon>Rufibacter</taxon>
    </lineage>
</organism>
<comment type="caution">
    <text evidence="1">The sequence shown here is derived from an EMBL/GenBank/DDBJ whole genome shotgun (WGS) entry which is preliminary data.</text>
</comment>
<keyword evidence="2" id="KW-1185">Reference proteome</keyword>
<name>A0A5B6TLE8_9BACT</name>
<gene>
    <name evidence="1" type="ORF">FOA19_06265</name>
</gene>
<proteinExistence type="predicted"/>
<dbReference type="AlphaFoldDB" id="A0A5B6TLE8"/>
<sequence>MPNRRLTVSVPQPCHQDWHAMSPELQGRFCQNCAKTVVDFTAMSDAEVVNWLTKQEGRTCGRLSEKQLGRELVATAPRNRWTWRAAVLGLSVWLSTKTVEAHPSPAFPLSIRDAAPKSEIPQKAFAADSLVVLKGRILDATTNTPMPGTTVLLKGTTVSTPTDVNGYFSLGLPIGIQPEEQTVIFSFIGYQTQERKVAELLRTSEVTILLSQDTSFMGETVIVGGAFWYKWYSPRGLYYRVKNLFR</sequence>
<keyword evidence="1" id="KW-0378">Hydrolase</keyword>
<dbReference type="InterPro" id="IPR008969">
    <property type="entry name" value="CarboxyPept-like_regulatory"/>
</dbReference>
<dbReference type="RefSeq" id="WP_149089896.1">
    <property type="nucleotide sequence ID" value="NZ_VKKY01000001.1"/>
</dbReference>
<evidence type="ECO:0000313" key="1">
    <source>
        <dbReference type="EMBL" id="KAA3440259.1"/>
    </source>
</evidence>
<keyword evidence="1" id="KW-0645">Protease</keyword>
<evidence type="ECO:0000313" key="2">
    <source>
        <dbReference type="Proteomes" id="UP000324133"/>
    </source>
</evidence>
<dbReference type="SUPFAM" id="SSF49464">
    <property type="entry name" value="Carboxypeptidase regulatory domain-like"/>
    <property type="match status" value="1"/>
</dbReference>
<accession>A0A5B6TLE8</accession>
<reference evidence="1 2" key="1">
    <citation type="submission" date="2019-07" db="EMBL/GenBank/DDBJ databases">
        <title>Rufibacter sp. nov., isolated from lake sediment.</title>
        <authorList>
            <person name="Qu J.-H."/>
        </authorList>
    </citation>
    <scope>NUCLEOTIDE SEQUENCE [LARGE SCALE GENOMIC DNA]</scope>
    <source>
        <strain evidence="1 2">NBS58-1</strain>
    </source>
</reference>